<organism evidence="2 3">
    <name type="scientific">Leptospira santarosai str. CBC1416</name>
    <dbReference type="NCBI Taxonomy" id="1193059"/>
    <lineage>
        <taxon>Bacteria</taxon>
        <taxon>Pseudomonadati</taxon>
        <taxon>Spirochaetota</taxon>
        <taxon>Spirochaetia</taxon>
        <taxon>Leptospirales</taxon>
        <taxon>Leptospiraceae</taxon>
        <taxon>Leptospira</taxon>
    </lineage>
</organism>
<evidence type="ECO:0008006" key="4">
    <source>
        <dbReference type="Google" id="ProtNLM"/>
    </source>
</evidence>
<feature type="transmembrane region" description="Helical" evidence="1">
    <location>
        <begin position="133"/>
        <end position="152"/>
    </location>
</feature>
<reference evidence="2 3" key="1">
    <citation type="submission" date="2013-01" db="EMBL/GenBank/DDBJ databases">
        <authorList>
            <person name="Harkins D.M."/>
            <person name="Durkin A.S."/>
            <person name="Brinkac L.M."/>
            <person name="Haft D.H."/>
            <person name="Selengut J.D."/>
            <person name="Sanka R."/>
            <person name="DePew J."/>
            <person name="Purushe J."/>
            <person name="Matthias M.A."/>
            <person name="Vinetz J.M."/>
            <person name="Sutton G.G."/>
            <person name="Nierman W.C."/>
            <person name="Fouts D.E."/>
        </authorList>
    </citation>
    <scope>NUCLEOTIDE SEQUENCE [LARGE SCALE GENOMIC DNA]</scope>
    <source>
        <strain evidence="2 3">CBC1416</strain>
    </source>
</reference>
<feature type="transmembrane region" description="Helical" evidence="1">
    <location>
        <begin position="78"/>
        <end position="94"/>
    </location>
</feature>
<feature type="transmembrane region" description="Helical" evidence="1">
    <location>
        <begin position="55"/>
        <end position="72"/>
    </location>
</feature>
<evidence type="ECO:0000313" key="2">
    <source>
        <dbReference type="EMBL" id="EMO56526.1"/>
    </source>
</evidence>
<dbReference type="AlphaFoldDB" id="M6VN39"/>
<sequence length="194" mass="22615">MIVWILGGLWHGATYGYLVWGFYCGLQVVVYNFIQKYVSFPDRKNIQIFEYLIKLIGILSTFWMFALGLLLFRVSSPGELWALILNAISGVYWNPVFGAKLFFLLLPLVVVEFWMIVSGGTDSFLGKIVTRPLRLVSLSFWIGILFCLFGVFEKKNSFIFNFRGMSPRIDLWKENSNLEKRILFLKRKKRLSEK</sequence>
<evidence type="ECO:0000313" key="3">
    <source>
        <dbReference type="Proteomes" id="UP000012149"/>
    </source>
</evidence>
<feature type="transmembrane region" description="Helical" evidence="1">
    <location>
        <begin position="101"/>
        <end position="121"/>
    </location>
</feature>
<proteinExistence type="predicted"/>
<keyword evidence="1" id="KW-1133">Transmembrane helix</keyword>
<comment type="caution">
    <text evidence="2">The sequence shown here is derived from an EMBL/GenBank/DDBJ whole genome shotgun (WGS) entry which is preliminary data.</text>
</comment>
<gene>
    <name evidence="2" type="ORF">LEP1GSC161_0118</name>
</gene>
<protein>
    <recommendedName>
        <fullName evidence="4">Membrane-bound O-acyltransferase family MBOAT domain protein</fullName>
    </recommendedName>
</protein>
<dbReference type="Proteomes" id="UP000012149">
    <property type="component" value="Unassembled WGS sequence"/>
</dbReference>
<name>M6VN39_9LEPT</name>
<evidence type="ECO:0000256" key="1">
    <source>
        <dbReference type="SAM" id="Phobius"/>
    </source>
</evidence>
<keyword evidence="1" id="KW-0812">Transmembrane</keyword>
<accession>M6VN39</accession>
<feature type="transmembrane region" description="Helical" evidence="1">
    <location>
        <begin position="15"/>
        <end position="34"/>
    </location>
</feature>
<dbReference type="EMBL" id="AKWE02000169">
    <property type="protein sequence ID" value="EMO56526.1"/>
    <property type="molecule type" value="Genomic_DNA"/>
</dbReference>
<keyword evidence="1" id="KW-0472">Membrane</keyword>